<evidence type="ECO:0000256" key="1">
    <source>
        <dbReference type="SAM" id="MobiDB-lite"/>
    </source>
</evidence>
<protein>
    <submittedName>
        <fullName evidence="2">Uncharacterized protein</fullName>
    </submittedName>
</protein>
<gene>
    <name evidence="2" type="ORF">NPIL_509571</name>
</gene>
<feature type="compositionally biased region" description="Basic and acidic residues" evidence="1">
    <location>
        <begin position="1"/>
        <end position="14"/>
    </location>
</feature>
<name>A0A8X6N573_NEPPI</name>
<keyword evidence="3" id="KW-1185">Reference proteome</keyword>
<feature type="region of interest" description="Disordered" evidence="1">
    <location>
        <begin position="35"/>
        <end position="76"/>
    </location>
</feature>
<accession>A0A8X6N573</accession>
<feature type="region of interest" description="Disordered" evidence="1">
    <location>
        <begin position="1"/>
        <end position="22"/>
    </location>
</feature>
<comment type="caution">
    <text evidence="2">The sequence shown here is derived from an EMBL/GenBank/DDBJ whole genome shotgun (WGS) entry which is preliminary data.</text>
</comment>
<feature type="compositionally biased region" description="Basic and acidic residues" evidence="1">
    <location>
        <begin position="40"/>
        <end position="76"/>
    </location>
</feature>
<proteinExistence type="predicted"/>
<organism evidence="2 3">
    <name type="scientific">Nephila pilipes</name>
    <name type="common">Giant wood spider</name>
    <name type="synonym">Nephila maculata</name>
    <dbReference type="NCBI Taxonomy" id="299642"/>
    <lineage>
        <taxon>Eukaryota</taxon>
        <taxon>Metazoa</taxon>
        <taxon>Ecdysozoa</taxon>
        <taxon>Arthropoda</taxon>
        <taxon>Chelicerata</taxon>
        <taxon>Arachnida</taxon>
        <taxon>Araneae</taxon>
        <taxon>Araneomorphae</taxon>
        <taxon>Entelegynae</taxon>
        <taxon>Araneoidea</taxon>
        <taxon>Nephilidae</taxon>
        <taxon>Nephila</taxon>
    </lineage>
</organism>
<evidence type="ECO:0000313" key="2">
    <source>
        <dbReference type="EMBL" id="GFS94706.1"/>
    </source>
</evidence>
<evidence type="ECO:0000313" key="3">
    <source>
        <dbReference type="Proteomes" id="UP000887013"/>
    </source>
</evidence>
<dbReference type="Proteomes" id="UP000887013">
    <property type="component" value="Unassembled WGS sequence"/>
</dbReference>
<reference evidence="2" key="1">
    <citation type="submission" date="2020-08" db="EMBL/GenBank/DDBJ databases">
        <title>Multicomponent nature underlies the extraordinary mechanical properties of spider dragline silk.</title>
        <authorList>
            <person name="Kono N."/>
            <person name="Nakamura H."/>
            <person name="Mori M."/>
            <person name="Yoshida Y."/>
            <person name="Ohtoshi R."/>
            <person name="Malay A.D."/>
            <person name="Moran D.A.P."/>
            <person name="Tomita M."/>
            <person name="Numata K."/>
            <person name="Arakawa K."/>
        </authorList>
    </citation>
    <scope>NUCLEOTIDE SEQUENCE</scope>
</reference>
<dbReference type="AlphaFoldDB" id="A0A8X6N573"/>
<sequence length="76" mass="8540">MTPEEQGHHKDKTPSHRHPCSIAPVVRSTTTMSLVGTTSDIDRESDLCRFPPKERGGPKKENKETNRKEKVTTKLA</sequence>
<dbReference type="EMBL" id="BMAW01054125">
    <property type="protein sequence ID" value="GFS94706.1"/>
    <property type="molecule type" value="Genomic_DNA"/>
</dbReference>